<comment type="caution">
    <text evidence="1">The sequence shown here is derived from an EMBL/GenBank/DDBJ whole genome shotgun (WGS) entry which is preliminary data.</text>
</comment>
<dbReference type="Proteomes" id="UP000838308">
    <property type="component" value="Unassembled WGS sequence"/>
</dbReference>
<accession>A0ABM9EM69</accession>
<reference evidence="1" key="1">
    <citation type="submission" date="2022-04" db="EMBL/GenBank/DDBJ databases">
        <authorList>
            <person name="Criscuolo A."/>
        </authorList>
    </citation>
    <scope>NUCLEOTIDE SEQUENCE</scope>
    <source>
        <strain evidence="1">CIP111895</strain>
    </source>
</reference>
<sequence>MHAAKFRAKNSTIPEKKGITINIFTKQLGVSLGY</sequence>
<organism evidence="1 2">
    <name type="scientific">Neobacillus rhizosphaerae</name>
    <dbReference type="NCBI Taxonomy" id="2880965"/>
    <lineage>
        <taxon>Bacteria</taxon>
        <taxon>Bacillati</taxon>
        <taxon>Bacillota</taxon>
        <taxon>Bacilli</taxon>
        <taxon>Bacillales</taxon>
        <taxon>Bacillaceae</taxon>
        <taxon>Neobacillus</taxon>
    </lineage>
</organism>
<evidence type="ECO:0000313" key="2">
    <source>
        <dbReference type="Proteomes" id="UP000838308"/>
    </source>
</evidence>
<dbReference type="EMBL" id="CALBWS010000001">
    <property type="protein sequence ID" value="CAH2713183.1"/>
    <property type="molecule type" value="Genomic_DNA"/>
</dbReference>
<proteinExistence type="predicted"/>
<evidence type="ECO:0000313" key="1">
    <source>
        <dbReference type="EMBL" id="CAH2713183.1"/>
    </source>
</evidence>
<gene>
    <name evidence="1" type="ORF">BACCIP111895_00318</name>
</gene>
<protein>
    <submittedName>
        <fullName evidence="1">Uncharacterized protein</fullName>
    </submittedName>
</protein>
<name>A0ABM9EM69_9BACI</name>
<keyword evidence="2" id="KW-1185">Reference proteome</keyword>